<keyword evidence="2" id="KW-1185">Reference proteome</keyword>
<evidence type="ECO:0000313" key="2">
    <source>
        <dbReference type="Proteomes" id="UP000250186"/>
    </source>
</evidence>
<protein>
    <submittedName>
        <fullName evidence="1">Uncharacterized protein</fullName>
    </submittedName>
</protein>
<dbReference type="Proteomes" id="UP000250186">
    <property type="component" value="Unassembled WGS sequence"/>
</dbReference>
<organism evidence="1 2">
    <name type="scientific">Lonsdalea populi</name>
    <dbReference type="NCBI Taxonomy" id="1172565"/>
    <lineage>
        <taxon>Bacteria</taxon>
        <taxon>Pseudomonadati</taxon>
        <taxon>Pseudomonadota</taxon>
        <taxon>Gammaproteobacteria</taxon>
        <taxon>Enterobacterales</taxon>
        <taxon>Pectobacteriaceae</taxon>
        <taxon>Lonsdalea</taxon>
    </lineage>
</organism>
<dbReference type="RefSeq" id="WP_112092513.1">
    <property type="nucleotide sequence ID" value="NZ_LUSR01000041.1"/>
</dbReference>
<dbReference type="EMBL" id="LUSW01000028">
    <property type="protein sequence ID" value="RAT32548.1"/>
    <property type="molecule type" value="Genomic_DNA"/>
</dbReference>
<name>A0ABX9EMD3_9GAMM</name>
<comment type="caution">
    <text evidence="1">The sequence shown here is derived from an EMBL/GenBank/DDBJ whole genome shotgun (WGS) entry which is preliminary data.</text>
</comment>
<sequence length="63" mass="7415">MPQRLQAIFALENHERVTELEHRRKLIDARMQFAALLDDDSFGSSCRQEMAKLLTAAEWQRLK</sequence>
<gene>
    <name evidence="1" type="ORF">AU492_12565</name>
</gene>
<proteinExistence type="predicted"/>
<accession>A0ABX9EMD3</accession>
<reference evidence="1 2" key="1">
    <citation type="submission" date="2016-02" db="EMBL/GenBank/DDBJ databases">
        <title>Species-wide whole genome sequencing reveals diversity, host range in Lonsdalea quercina.</title>
        <authorList>
            <person name="Li Y."/>
        </authorList>
    </citation>
    <scope>NUCLEOTIDE SEQUENCE [LARGE SCALE GENOMIC DNA]</scope>
    <source>
        <strain evidence="1 2">CFCC 12721</strain>
    </source>
</reference>
<evidence type="ECO:0000313" key="1">
    <source>
        <dbReference type="EMBL" id="RAT32548.1"/>
    </source>
</evidence>